<dbReference type="SMART" id="SM00729">
    <property type="entry name" value="Elp3"/>
    <property type="match status" value="1"/>
</dbReference>
<keyword evidence="4" id="KW-0408">Iron</keyword>
<dbReference type="PROSITE" id="PS51918">
    <property type="entry name" value="RADICAL_SAM"/>
    <property type="match status" value="1"/>
</dbReference>
<keyword evidence="2" id="KW-0949">S-adenosyl-L-methionine</keyword>
<evidence type="ECO:0000313" key="8">
    <source>
        <dbReference type="Proteomes" id="UP000217257"/>
    </source>
</evidence>
<dbReference type="PANTHER" id="PTHR11228:SF7">
    <property type="entry name" value="PQQA PEPTIDE CYCLASE"/>
    <property type="match status" value="1"/>
</dbReference>
<gene>
    <name evidence="7" type="ORF">CYFUS_003427</name>
</gene>
<evidence type="ECO:0000259" key="6">
    <source>
        <dbReference type="PROSITE" id="PS51918"/>
    </source>
</evidence>
<evidence type="ECO:0000256" key="2">
    <source>
        <dbReference type="ARBA" id="ARBA00022691"/>
    </source>
</evidence>
<evidence type="ECO:0000256" key="3">
    <source>
        <dbReference type="ARBA" id="ARBA00022723"/>
    </source>
</evidence>
<evidence type="ECO:0000313" key="7">
    <source>
        <dbReference type="EMBL" id="ATB38001.1"/>
    </source>
</evidence>
<reference evidence="7 8" key="1">
    <citation type="submission" date="2017-06" db="EMBL/GenBank/DDBJ databases">
        <title>Sequencing and comparative analysis of myxobacterial genomes.</title>
        <authorList>
            <person name="Rupp O."/>
            <person name="Goesmann A."/>
            <person name="Sogaard-Andersen L."/>
        </authorList>
    </citation>
    <scope>NUCLEOTIDE SEQUENCE [LARGE SCALE GENOMIC DNA]</scope>
    <source>
        <strain evidence="7 8">DSM 52655</strain>
    </source>
</reference>
<dbReference type="InterPro" id="IPR006638">
    <property type="entry name" value="Elp3/MiaA/NifB-like_rSAM"/>
</dbReference>
<comment type="cofactor">
    <cofactor evidence="1">
        <name>[4Fe-4S] cluster</name>
        <dbReference type="ChEBI" id="CHEBI:49883"/>
    </cofactor>
</comment>
<dbReference type="InterPro" id="IPR007197">
    <property type="entry name" value="rSAM"/>
</dbReference>
<dbReference type="InterPro" id="IPR013785">
    <property type="entry name" value="Aldolase_TIM"/>
</dbReference>
<protein>
    <submittedName>
        <fullName evidence="7">Radical SAM protein</fullName>
    </submittedName>
</protein>
<keyword evidence="5" id="KW-0411">Iron-sulfur</keyword>
<keyword evidence="3" id="KW-0479">Metal-binding</keyword>
<dbReference type="SFLD" id="SFLDG01067">
    <property type="entry name" value="SPASM/twitch_domain_containing"/>
    <property type="match status" value="1"/>
</dbReference>
<organism evidence="7 8">
    <name type="scientific">Cystobacter fuscus</name>
    <dbReference type="NCBI Taxonomy" id="43"/>
    <lineage>
        <taxon>Bacteria</taxon>
        <taxon>Pseudomonadati</taxon>
        <taxon>Myxococcota</taxon>
        <taxon>Myxococcia</taxon>
        <taxon>Myxococcales</taxon>
        <taxon>Cystobacterineae</taxon>
        <taxon>Archangiaceae</taxon>
        <taxon>Cystobacter</taxon>
    </lineage>
</organism>
<dbReference type="CDD" id="cd01335">
    <property type="entry name" value="Radical_SAM"/>
    <property type="match status" value="1"/>
</dbReference>
<dbReference type="Proteomes" id="UP000217257">
    <property type="component" value="Chromosome"/>
</dbReference>
<dbReference type="GO" id="GO:0046872">
    <property type="term" value="F:metal ion binding"/>
    <property type="evidence" value="ECO:0007669"/>
    <property type="project" value="UniProtKB-KW"/>
</dbReference>
<dbReference type="AlphaFoldDB" id="A0A250J3P6"/>
<dbReference type="KEGG" id="cfus:CYFUS_003427"/>
<dbReference type="SUPFAM" id="SSF102114">
    <property type="entry name" value="Radical SAM enzymes"/>
    <property type="match status" value="1"/>
</dbReference>
<dbReference type="PANTHER" id="PTHR11228">
    <property type="entry name" value="RADICAL SAM DOMAIN PROTEIN"/>
    <property type="match status" value="1"/>
</dbReference>
<dbReference type="EMBL" id="CP022098">
    <property type="protein sequence ID" value="ATB38001.1"/>
    <property type="molecule type" value="Genomic_DNA"/>
</dbReference>
<dbReference type="GO" id="GO:0003824">
    <property type="term" value="F:catalytic activity"/>
    <property type="evidence" value="ECO:0007669"/>
    <property type="project" value="InterPro"/>
</dbReference>
<evidence type="ECO:0000256" key="4">
    <source>
        <dbReference type="ARBA" id="ARBA00023004"/>
    </source>
</evidence>
<dbReference type="Pfam" id="PF04055">
    <property type="entry name" value="Radical_SAM"/>
    <property type="match status" value="1"/>
</dbReference>
<sequence>MRVESIIWDMTYACPLRCNHCYSESGRRPAVSRREDVLRIAGEIARVKPRSVALSGGEPLLAPGWEEAVQRLREEGLPVGLYTSGWLMDEALARRLADTFTRVCVSVDGGRARTHDMIRGRVGSFERAMAALELLARERRERQARGEPCYALGVEMTVMRSNLAETELLVRELSGRFPGLGVIQLGMVVPSGLAAEEDFEERELLTDEEGQALLADEARLAALASHGVRVAVSDVRSFYVHGMPGAPRLPFAHLEPNGQLRAFETCEAKVGSVLDEPFEVLWERALAWRGEPFVVEQYTSIRTMRDWARAARALDQRYGSAEDVARIARRTWRPKASGM</sequence>
<dbReference type="InterPro" id="IPR058240">
    <property type="entry name" value="rSAM_sf"/>
</dbReference>
<dbReference type="Gene3D" id="3.20.20.70">
    <property type="entry name" value="Aldolase class I"/>
    <property type="match status" value="1"/>
</dbReference>
<dbReference type="GO" id="GO:0051536">
    <property type="term" value="F:iron-sulfur cluster binding"/>
    <property type="evidence" value="ECO:0007669"/>
    <property type="project" value="UniProtKB-KW"/>
</dbReference>
<dbReference type="InterPro" id="IPR050377">
    <property type="entry name" value="Radical_SAM_PqqE_MftC-like"/>
</dbReference>
<dbReference type="RefSeq" id="WP_095986236.1">
    <property type="nucleotide sequence ID" value="NZ_CP022098.1"/>
</dbReference>
<evidence type="ECO:0000256" key="5">
    <source>
        <dbReference type="ARBA" id="ARBA00023014"/>
    </source>
</evidence>
<feature type="domain" description="Radical SAM core" evidence="6">
    <location>
        <begin position="1"/>
        <end position="224"/>
    </location>
</feature>
<accession>A0A250J3P6</accession>
<name>A0A250J3P6_9BACT</name>
<evidence type="ECO:0000256" key="1">
    <source>
        <dbReference type="ARBA" id="ARBA00001966"/>
    </source>
</evidence>
<dbReference type="SFLD" id="SFLDS00029">
    <property type="entry name" value="Radical_SAM"/>
    <property type="match status" value="1"/>
</dbReference>
<proteinExistence type="predicted"/>